<organism evidence="9 10">
    <name type="scientific">Culex quinquefasciatus</name>
    <name type="common">Southern house mosquito</name>
    <name type="synonym">Culex pungens</name>
    <dbReference type="NCBI Taxonomy" id="7176"/>
    <lineage>
        <taxon>Eukaryota</taxon>
        <taxon>Metazoa</taxon>
        <taxon>Ecdysozoa</taxon>
        <taxon>Arthropoda</taxon>
        <taxon>Hexapoda</taxon>
        <taxon>Insecta</taxon>
        <taxon>Pterygota</taxon>
        <taxon>Neoptera</taxon>
        <taxon>Endopterygota</taxon>
        <taxon>Diptera</taxon>
        <taxon>Nematocera</taxon>
        <taxon>Culicoidea</taxon>
        <taxon>Culicidae</taxon>
        <taxon>Culicinae</taxon>
        <taxon>Culicini</taxon>
        <taxon>Culex</taxon>
        <taxon>Culex</taxon>
    </lineage>
</organism>
<dbReference type="VEuPathDB" id="VectorBase:CPIJ008847"/>
<keyword evidence="10" id="KW-1185">Reference proteome</keyword>
<comment type="caution">
    <text evidence="8">Lacks conserved residue(s) required for the propagation of feature annotation.</text>
</comment>
<dbReference type="Proteomes" id="UP000002320">
    <property type="component" value="Unassembled WGS sequence"/>
</dbReference>
<keyword evidence="4 8" id="KW-1133">Transmembrane helix</keyword>
<keyword evidence="6 8" id="KW-0675">Receptor</keyword>
<keyword evidence="2 8" id="KW-1003">Cell membrane</keyword>
<evidence type="ECO:0000256" key="6">
    <source>
        <dbReference type="ARBA" id="ARBA00023170"/>
    </source>
</evidence>
<evidence type="ECO:0000313" key="9">
    <source>
        <dbReference type="EnsemblMetazoa" id="CPIJ008847-PA"/>
    </source>
</evidence>
<evidence type="ECO:0000256" key="5">
    <source>
        <dbReference type="ARBA" id="ARBA00023136"/>
    </source>
</evidence>
<dbReference type="GO" id="GO:0007165">
    <property type="term" value="P:signal transduction"/>
    <property type="evidence" value="ECO:0007669"/>
    <property type="project" value="UniProtKB-KW"/>
</dbReference>
<keyword evidence="3 8" id="KW-0812">Transmembrane</keyword>
<feature type="transmembrane region" description="Helical" evidence="8">
    <location>
        <begin position="221"/>
        <end position="239"/>
    </location>
</feature>
<dbReference type="GO" id="GO:0030425">
    <property type="term" value="C:dendrite"/>
    <property type="evidence" value="ECO:0007669"/>
    <property type="project" value="TreeGrafter"/>
</dbReference>
<feature type="transmembrane region" description="Helical" evidence="8">
    <location>
        <begin position="77"/>
        <end position="97"/>
    </location>
</feature>
<feature type="transmembrane region" description="Helical" evidence="8">
    <location>
        <begin position="345"/>
        <end position="364"/>
    </location>
</feature>
<name>A0A1S4JNG6_CULQU</name>
<feature type="transmembrane region" description="Helical" evidence="8">
    <location>
        <begin position="127"/>
        <end position="148"/>
    </location>
</feature>
<dbReference type="PANTHER" id="PTHR21143:SF133">
    <property type="entry name" value="GUSTATORY AND PHEROMONE RECEPTOR 32A-RELATED"/>
    <property type="match status" value="1"/>
</dbReference>
<comment type="subcellular location">
    <subcellularLocation>
        <location evidence="1 8">Cell membrane</location>
        <topology evidence="1 8">Multi-pass membrane protein</topology>
    </subcellularLocation>
</comment>
<evidence type="ECO:0000313" key="10">
    <source>
        <dbReference type="Proteomes" id="UP000002320"/>
    </source>
</evidence>
<dbReference type="EnsemblMetazoa" id="CPIJ008847-RA">
    <property type="protein sequence ID" value="CPIJ008847-PA"/>
    <property type="gene ID" value="CPIJ008847"/>
</dbReference>
<comment type="function">
    <text evidence="8">Gustatory receptor which mediates acceptance or avoidance behavior, depending on its substrates.</text>
</comment>
<dbReference type="GO" id="GO:0030424">
    <property type="term" value="C:axon"/>
    <property type="evidence" value="ECO:0007669"/>
    <property type="project" value="TreeGrafter"/>
</dbReference>
<feature type="transmembrane region" description="Helical" evidence="8">
    <location>
        <begin position="36"/>
        <end position="57"/>
    </location>
</feature>
<proteinExistence type="inferred from homology"/>
<dbReference type="OrthoDB" id="6695098at2759"/>
<dbReference type="GO" id="GO:0005886">
    <property type="term" value="C:plasma membrane"/>
    <property type="evidence" value="ECO:0007669"/>
    <property type="project" value="UniProtKB-SubCell"/>
</dbReference>
<dbReference type="Pfam" id="PF08395">
    <property type="entry name" value="7tm_7"/>
    <property type="match status" value="1"/>
</dbReference>
<dbReference type="GO" id="GO:0050909">
    <property type="term" value="P:sensory perception of taste"/>
    <property type="evidence" value="ECO:0007669"/>
    <property type="project" value="InterPro"/>
</dbReference>
<keyword evidence="7 8" id="KW-0807">Transducer</keyword>
<dbReference type="PANTHER" id="PTHR21143">
    <property type="entry name" value="INVERTEBRATE GUSTATORY RECEPTOR"/>
    <property type="match status" value="1"/>
</dbReference>
<dbReference type="AlphaFoldDB" id="A0A1S4JNG6"/>
<sequence length="388" mass="44415">MVRLDSLEDILRICNWLAHSAVYFDKKTNRYRTLKTYSVVILANAAFLTVLTGVYTWRNLQIPADGYAGYGKMFTLLIVIDSELSFFWCYSMILNGVRQKKNTLKLFNLMSAIRQTGQETIRYRVRLFIVLNIALNLIFTYGISVLRLDFSKDLYLVGFNLMFCVFSTINDMYLILFNTLVVRIRAELTIASERIAESIRNGRDIRLQAQHYFRILQLPHLLTKSLGLPVLFFIALSFFEGTIQTLQMYQLLGSSLGRSSLGEILGEVVNYAVWYLPFMVKLLVTMQLAHSATQQANEAALSTRHFDDYSMKNTKLAKQINKFLLKNLHQKKKFSAFGFFNIDNSVIYTVFSSIITYLVILIQFKQLENDLTHGNSGNETISAAGGST</sequence>
<protein>
    <recommendedName>
        <fullName evidence="8">Gustatory receptor</fullName>
    </recommendedName>
</protein>
<keyword evidence="5 8" id="KW-0472">Membrane</keyword>
<dbReference type="GO" id="GO:0007635">
    <property type="term" value="P:chemosensory behavior"/>
    <property type="evidence" value="ECO:0007669"/>
    <property type="project" value="TreeGrafter"/>
</dbReference>
<evidence type="ECO:0000256" key="7">
    <source>
        <dbReference type="ARBA" id="ARBA00023224"/>
    </source>
</evidence>
<evidence type="ECO:0000256" key="8">
    <source>
        <dbReference type="RuleBase" id="RU363108"/>
    </source>
</evidence>
<dbReference type="GO" id="GO:0008049">
    <property type="term" value="P:male courtship behavior"/>
    <property type="evidence" value="ECO:0007669"/>
    <property type="project" value="TreeGrafter"/>
</dbReference>
<accession>A0A1S4JNG6</accession>
<evidence type="ECO:0000256" key="4">
    <source>
        <dbReference type="ARBA" id="ARBA00022989"/>
    </source>
</evidence>
<dbReference type="InterPro" id="IPR013604">
    <property type="entry name" value="7TM_chemorcpt"/>
</dbReference>
<comment type="similarity">
    <text evidence="8">Belongs to the insect chemoreceptor superfamily. Gustatory receptor (GR) family.</text>
</comment>
<evidence type="ECO:0000256" key="1">
    <source>
        <dbReference type="ARBA" id="ARBA00004651"/>
    </source>
</evidence>
<reference evidence="9" key="1">
    <citation type="submission" date="2020-05" db="UniProtKB">
        <authorList>
            <consortium name="EnsemblMetazoa"/>
        </authorList>
    </citation>
    <scope>IDENTIFICATION</scope>
    <source>
        <strain evidence="9">JHB</strain>
    </source>
</reference>
<evidence type="ECO:0000256" key="2">
    <source>
        <dbReference type="ARBA" id="ARBA00022475"/>
    </source>
</evidence>
<evidence type="ECO:0000256" key="3">
    <source>
        <dbReference type="ARBA" id="ARBA00022692"/>
    </source>
</evidence>
<dbReference type="VEuPathDB" id="VectorBase:CQUJHB006857"/>
<feature type="transmembrane region" description="Helical" evidence="8">
    <location>
        <begin position="154"/>
        <end position="176"/>
    </location>
</feature>
<dbReference type="GO" id="GO:0043025">
    <property type="term" value="C:neuronal cell body"/>
    <property type="evidence" value="ECO:0007669"/>
    <property type="project" value="TreeGrafter"/>
</dbReference>